<dbReference type="VEuPathDB" id="TriTrypDB:Lsey_0007_0250"/>
<organism evidence="2 3">
    <name type="scientific">Leptomonas seymouri</name>
    <dbReference type="NCBI Taxonomy" id="5684"/>
    <lineage>
        <taxon>Eukaryota</taxon>
        <taxon>Discoba</taxon>
        <taxon>Euglenozoa</taxon>
        <taxon>Kinetoplastea</taxon>
        <taxon>Metakinetoplastina</taxon>
        <taxon>Trypanosomatida</taxon>
        <taxon>Trypanosomatidae</taxon>
        <taxon>Leishmaniinae</taxon>
        <taxon>Leptomonas</taxon>
    </lineage>
</organism>
<dbReference type="EMBL" id="LJSK01000007">
    <property type="protein sequence ID" value="KPI90312.1"/>
    <property type="molecule type" value="Genomic_DNA"/>
</dbReference>
<keyword evidence="3" id="KW-1185">Reference proteome</keyword>
<gene>
    <name evidence="2" type="ORF">ABL78_0539</name>
</gene>
<proteinExistence type="predicted"/>
<feature type="region of interest" description="Disordered" evidence="1">
    <location>
        <begin position="1"/>
        <end position="22"/>
    </location>
</feature>
<accession>A0A0N1PEG9</accession>
<feature type="compositionally biased region" description="Basic and acidic residues" evidence="1">
    <location>
        <begin position="1"/>
        <end position="15"/>
    </location>
</feature>
<evidence type="ECO:0000256" key="1">
    <source>
        <dbReference type="SAM" id="MobiDB-lite"/>
    </source>
</evidence>
<comment type="caution">
    <text evidence="2">The sequence shown here is derived from an EMBL/GenBank/DDBJ whole genome shotgun (WGS) entry which is preliminary data.</text>
</comment>
<dbReference type="AlphaFoldDB" id="A0A0N1PEG9"/>
<name>A0A0N1PEG9_LEPSE</name>
<sequence length="94" mass="9883">MRTDKRGRTVADAGDRTGSLGTLLPPLPPHVLNADVHGIGTRISASAAVEIYVGGRSSSARGNVSYFIGVHSTGRCTPFLGRLSHGPKRRTNCV</sequence>
<evidence type="ECO:0000313" key="3">
    <source>
        <dbReference type="Proteomes" id="UP000038009"/>
    </source>
</evidence>
<protein>
    <submittedName>
        <fullName evidence="2">Uncharacterized protein</fullName>
    </submittedName>
</protein>
<reference evidence="2 3" key="1">
    <citation type="journal article" date="2015" name="PLoS Pathog.">
        <title>Leptomonas seymouri: Adaptations to the Dixenous Life Cycle Analyzed by Genome Sequencing, Transcriptome Profiling and Co-infection with Leishmania donovani.</title>
        <authorList>
            <person name="Kraeva N."/>
            <person name="Butenko A."/>
            <person name="Hlavacova J."/>
            <person name="Kostygov A."/>
            <person name="Myskova J."/>
            <person name="Grybchuk D."/>
            <person name="Lestinova T."/>
            <person name="Votypka J."/>
            <person name="Volf P."/>
            <person name="Opperdoes F."/>
            <person name="Flegontov P."/>
            <person name="Lukes J."/>
            <person name="Yurchenko V."/>
        </authorList>
    </citation>
    <scope>NUCLEOTIDE SEQUENCE [LARGE SCALE GENOMIC DNA]</scope>
    <source>
        <strain evidence="2 3">ATCC 30220</strain>
    </source>
</reference>
<evidence type="ECO:0000313" key="2">
    <source>
        <dbReference type="EMBL" id="KPI90312.1"/>
    </source>
</evidence>
<dbReference type="Proteomes" id="UP000038009">
    <property type="component" value="Unassembled WGS sequence"/>
</dbReference>